<comment type="caution">
    <text evidence="3">The sequence shown here is derived from an EMBL/GenBank/DDBJ whole genome shotgun (WGS) entry which is preliminary data.</text>
</comment>
<proteinExistence type="predicted"/>
<dbReference type="Pfam" id="PF09220">
    <property type="entry name" value="LA-virus_coat"/>
    <property type="match status" value="1"/>
</dbReference>
<dbReference type="EMBL" id="BDQB01000267">
    <property type="protein sequence ID" value="GBH22402.1"/>
    <property type="molecule type" value="Genomic_RNA"/>
</dbReference>
<protein>
    <submittedName>
        <fullName evidence="3">Capsid</fullName>
    </submittedName>
</protein>
<evidence type="ECO:0000259" key="2">
    <source>
        <dbReference type="Pfam" id="PF09220"/>
    </source>
</evidence>
<feature type="domain" description="Major coat protein L-A virus" evidence="2">
    <location>
        <begin position="375"/>
        <end position="476"/>
    </location>
</feature>
<feature type="compositionally biased region" description="Acidic residues" evidence="1">
    <location>
        <begin position="794"/>
        <end position="810"/>
    </location>
</feature>
<dbReference type="InterPro" id="IPR036332">
    <property type="entry name" value="Major_coat_LA-virus_sf"/>
</dbReference>
<evidence type="ECO:0000313" key="3">
    <source>
        <dbReference type="EMBL" id="GBH22402.1"/>
    </source>
</evidence>
<feature type="region of interest" description="Disordered" evidence="1">
    <location>
        <begin position="794"/>
        <end position="819"/>
    </location>
</feature>
<reference evidence="3" key="1">
    <citation type="submission" date="2017-04" db="EMBL/GenBank/DDBJ databases">
        <title>Unveiling RNA virosphere associated with marine microorganisms.</title>
        <authorList>
            <person name="Urayama S."/>
            <person name="Takaki Y."/>
            <person name="Nishi S."/>
            <person name="Yoshida Y."/>
            <person name="Deguchi S."/>
            <person name="Takai K."/>
            <person name="Nunoura T."/>
        </authorList>
    </citation>
    <scope>NUCLEOTIDE SEQUENCE</scope>
</reference>
<evidence type="ECO:0000256" key="1">
    <source>
        <dbReference type="SAM" id="MobiDB-lite"/>
    </source>
</evidence>
<dbReference type="Gene3D" id="3.90.1840.10">
    <property type="entry name" value="Major capsid protein"/>
    <property type="match status" value="2"/>
</dbReference>
<accession>A0A2V0RL40</accession>
<dbReference type="InterPro" id="IPR015302">
    <property type="entry name" value="Major_coat_LA-virus"/>
</dbReference>
<sequence>MLGLLSICTDLLFKQVSGIRRYKGGKIMFKRQTTIVDSNTLDKLAKVKSRRKCDLASYGTFYGRNHDVRIGTAINSPSGLNIEVVNAEGRLTESIIEKFALTQMCGDNQRLTNKNQLSNALKRMDTYENSTTLLLILLLEYYTKINIEKNDTKTRKFNSIKHSEFITNFTKTVIDTVLNTATSDLENHPDIINIKEHLFNYFLLLEDVGGSFIVDDDYHNTIVNSIIDNIKNKGFDEKIIINYDYWYVDKYNDGHNEIDQSRYEKAGFKNRKFIVNKRDHIYVANTVRCFDEFIKVTDSNDLERFNNQENKIRCDSFSPKEFLILTTLIQGRKRSTPFLSDQTVQLSNIDDCYFYGNKDASIEMNNYAAQNPNLNISSKEICNVIQKYVSLHRVYDDMYAAHKIALTYICQPDCDTMESHYWFNMEFDTILPKFRVFRGVHSYFTTGQPVRLNRLAMEFWDTFKSHWDTLFNASIVENSLWMQAEFLSNINSTNDEYLQYTINDPIYIKRDRTTHISTCISSITGLAEITNMFDHTGTLIKCRGQNIFEGVLLKVDKVESEDKVKLMNNLIHVQSNLFIIEIETVVPVSPSGDIFIIGLNGSLLDNTPLRSNFTIKKNEKHRVRKRFVMYYSYLQLWAWALISRYTGYDVRYTLGSDQTRNNPLVCYAANNVQVVKPPIHDVLSERYYPYVMEDVCERAIILGENPFYSMQYGEEREMTWYTGEIRLFESTEWNSFESMDLRTVNQMTDVVYTDFQMDVKYIAKVKAVFKNIQEDFQRELFYLGDSIHRQEEQLPENEQQEILTLEEEPILESPVNQDE</sequence>
<dbReference type="AlphaFoldDB" id="A0A2V0RL40"/>
<name>A0A2V0RL40_9ZZZZ</name>
<organism evidence="3">
    <name type="scientific">viral metagenome</name>
    <dbReference type="NCBI Taxonomy" id="1070528"/>
    <lineage>
        <taxon>unclassified sequences</taxon>
        <taxon>metagenomes</taxon>
        <taxon>organismal metagenomes</taxon>
    </lineage>
</organism>
<dbReference type="SUPFAM" id="SSF82856">
    <property type="entry name" value="L-A virus major coat protein"/>
    <property type="match status" value="1"/>
</dbReference>